<protein>
    <submittedName>
        <fullName evidence="1">Uncharacterized protein</fullName>
    </submittedName>
</protein>
<gene>
    <name evidence="1" type="ORF">NPIL_212941</name>
</gene>
<dbReference type="EMBL" id="BMAW01127715">
    <property type="protein sequence ID" value="GFU22354.1"/>
    <property type="molecule type" value="Genomic_DNA"/>
</dbReference>
<evidence type="ECO:0000313" key="2">
    <source>
        <dbReference type="Proteomes" id="UP000887013"/>
    </source>
</evidence>
<dbReference type="OrthoDB" id="10608408at2759"/>
<proteinExistence type="predicted"/>
<name>A0A8X6ULK6_NEPPI</name>
<organism evidence="1 2">
    <name type="scientific">Nephila pilipes</name>
    <name type="common">Giant wood spider</name>
    <name type="synonym">Nephila maculata</name>
    <dbReference type="NCBI Taxonomy" id="299642"/>
    <lineage>
        <taxon>Eukaryota</taxon>
        <taxon>Metazoa</taxon>
        <taxon>Ecdysozoa</taxon>
        <taxon>Arthropoda</taxon>
        <taxon>Chelicerata</taxon>
        <taxon>Arachnida</taxon>
        <taxon>Araneae</taxon>
        <taxon>Araneomorphae</taxon>
        <taxon>Entelegynae</taxon>
        <taxon>Araneoidea</taxon>
        <taxon>Nephilidae</taxon>
        <taxon>Nephila</taxon>
    </lineage>
</organism>
<sequence>MHPITYSSLQITPAVPVTGANPSASSQWTGSRHHLSRGMLYRFITFSSLFRRATTSDLARPFCDHVLRKICRKKTVKKNGLDEKSLWWMGEVCEKYFRLDGEI</sequence>
<comment type="caution">
    <text evidence="1">The sequence shown here is derived from an EMBL/GenBank/DDBJ whole genome shotgun (WGS) entry which is preliminary data.</text>
</comment>
<dbReference type="Proteomes" id="UP000887013">
    <property type="component" value="Unassembled WGS sequence"/>
</dbReference>
<reference evidence="1" key="1">
    <citation type="submission" date="2020-08" db="EMBL/GenBank/DDBJ databases">
        <title>Multicomponent nature underlies the extraordinary mechanical properties of spider dragline silk.</title>
        <authorList>
            <person name="Kono N."/>
            <person name="Nakamura H."/>
            <person name="Mori M."/>
            <person name="Yoshida Y."/>
            <person name="Ohtoshi R."/>
            <person name="Malay A.D."/>
            <person name="Moran D.A.P."/>
            <person name="Tomita M."/>
            <person name="Numata K."/>
            <person name="Arakawa K."/>
        </authorList>
    </citation>
    <scope>NUCLEOTIDE SEQUENCE</scope>
</reference>
<dbReference type="AlphaFoldDB" id="A0A8X6ULK6"/>
<keyword evidence="2" id="KW-1185">Reference proteome</keyword>
<accession>A0A8X6ULK6</accession>
<evidence type="ECO:0000313" key="1">
    <source>
        <dbReference type="EMBL" id="GFU22354.1"/>
    </source>
</evidence>